<sequence length="146" mass="15721">MGLLDKLWDDTLAGPRPETGLGRLRKDASFPLRTNSEKGEGLSGAFARNLVEDLPEEKPRVTRSIMIKRPAGCPSPVSGTPPASPAGSTPPVSPFSVGKEWNRFRRKSSSDAYERGVGGGTLAKSPSSPYEVQAFVLLQNSYPSKY</sequence>
<reference evidence="3 4" key="1">
    <citation type="journal article" date="2020" name="Nat. Food">
        <title>A phased Vanilla planifolia genome enables genetic improvement of flavour and production.</title>
        <authorList>
            <person name="Hasing T."/>
            <person name="Tang H."/>
            <person name="Brym M."/>
            <person name="Khazi F."/>
            <person name="Huang T."/>
            <person name="Chambers A.H."/>
        </authorList>
    </citation>
    <scope>NUCLEOTIDE SEQUENCE [LARGE SCALE GENOMIC DNA]</scope>
    <source>
        <tissue evidence="3">Leaf</tissue>
    </source>
</reference>
<feature type="region of interest" description="Disordered" evidence="2">
    <location>
        <begin position="67"/>
        <end position="127"/>
    </location>
</feature>
<dbReference type="EMBL" id="JADCNL010000003">
    <property type="protein sequence ID" value="KAG0488107.1"/>
    <property type="molecule type" value="Genomic_DNA"/>
</dbReference>
<feature type="compositionally biased region" description="Basic and acidic residues" evidence="2">
    <location>
        <begin position="100"/>
        <end position="114"/>
    </location>
</feature>
<evidence type="ECO:0000313" key="3">
    <source>
        <dbReference type="EMBL" id="KAG0488107.1"/>
    </source>
</evidence>
<proteinExistence type="inferred from homology"/>
<dbReference type="AlphaFoldDB" id="A0A835V7B1"/>
<evidence type="ECO:0000256" key="1">
    <source>
        <dbReference type="ARBA" id="ARBA00010502"/>
    </source>
</evidence>
<organism evidence="3 4">
    <name type="scientific">Vanilla planifolia</name>
    <name type="common">Vanilla</name>
    <dbReference type="NCBI Taxonomy" id="51239"/>
    <lineage>
        <taxon>Eukaryota</taxon>
        <taxon>Viridiplantae</taxon>
        <taxon>Streptophyta</taxon>
        <taxon>Embryophyta</taxon>
        <taxon>Tracheophyta</taxon>
        <taxon>Spermatophyta</taxon>
        <taxon>Magnoliopsida</taxon>
        <taxon>Liliopsida</taxon>
        <taxon>Asparagales</taxon>
        <taxon>Orchidaceae</taxon>
        <taxon>Vanilloideae</taxon>
        <taxon>Vanilleae</taxon>
        <taxon>Vanilla</taxon>
    </lineage>
</organism>
<keyword evidence="4" id="KW-1185">Reference proteome</keyword>
<dbReference type="Proteomes" id="UP000636800">
    <property type="component" value="Chromosome 3"/>
</dbReference>
<dbReference type="PANTHER" id="PTHR33565:SF1">
    <property type="entry name" value="DORMANCY-ASSOCIATED PROTEIN HOMOLOG 3"/>
    <property type="match status" value="1"/>
</dbReference>
<feature type="compositionally biased region" description="Low complexity" evidence="2">
    <location>
        <begin position="74"/>
        <end position="90"/>
    </location>
</feature>
<dbReference type="PANTHER" id="PTHR33565">
    <property type="entry name" value="DORMANCY-ASSOCIATED PROTEIN 1"/>
    <property type="match status" value="1"/>
</dbReference>
<comment type="similarity">
    <text evidence="1">Belongs to the DRM1/ARP family.</text>
</comment>
<accession>A0A835V7B1</accession>
<dbReference type="InterPro" id="IPR008406">
    <property type="entry name" value="DRM/ARP"/>
</dbReference>
<name>A0A835V7B1_VANPL</name>
<protein>
    <submittedName>
        <fullName evidence="3">Uncharacterized protein</fullName>
    </submittedName>
</protein>
<feature type="region of interest" description="Disordered" evidence="2">
    <location>
        <begin position="1"/>
        <end position="27"/>
    </location>
</feature>
<comment type="caution">
    <text evidence="3">The sequence shown here is derived from an EMBL/GenBank/DDBJ whole genome shotgun (WGS) entry which is preliminary data.</text>
</comment>
<evidence type="ECO:0000313" key="4">
    <source>
        <dbReference type="Proteomes" id="UP000636800"/>
    </source>
</evidence>
<evidence type="ECO:0000256" key="2">
    <source>
        <dbReference type="SAM" id="MobiDB-lite"/>
    </source>
</evidence>
<dbReference type="Pfam" id="PF05564">
    <property type="entry name" value="Auxin_repressed"/>
    <property type="match status" value="1"/>
</dbReference>
<gene>
    <name evidence="3" type="ORF">HPP92_006918</name>
</gene>